<reference evidence="1 2" key="1">
    <citation type="journal article" date="2020" name="Nat. Food">
        <title>A phased Vanilla planifolia genome enables genetic improvement of flavour and production.</title>
        <authorList>
            <person name="Hasing T."/>
            <person name="Tang H."/>
            <person name="Brym M."/>
            <person name="Khazi F."/>
            <person name="Huang T."/>
            <person name="Chambers A.H."/>
        </authorList>
    </citation>
    <scope>NUCLEOTIDE SEQUENCE [LARGE SCALE GENOMIC DNA]</scope>
    <source>
        <tissue evidence="1">Leaf</tissue>
    </source>
</reference>
<proteinExistence type="predicted"/>
<name>A0A835V1P2_VANPL</name>
<comment type="caution">
    <text evidence="1">The sequence shown here is derived from an EMBL/GenBank/DDBJ whole genome shotgun (WGS) entry which is preliminary data.</text>
</comment>
<sequence length="92" mass="9717">MAKYAELLDMGMRIAARFHSHCPHTARLYYHPPAASVSDCDAEDLKAVGDGCVVSVTSGAPAAGVCYFALSCRSKNGAFEASPAEILFSSVF</sequence>
<accession>A0A835V1P2</accession>
<dbReference type="OrthoDB" id="747111at2759"/>
<evidence type="ECO:0000313" key="1">
    <source>
        <dbReference type="EMBL" id="KAG0484059.1"/>
    </source>
</evidence>
<dbReference type="PANTHER" id="PTHR33983:SF1">
    <property type="entry name" value="OS07G0185900 PROTEIN"/>
    <property type="match status" value="1"/>
</dbReference>
<gene>
    <name evidence="1" type="ORF">HPP92_012143</name>
</gene>
<dbReference type="EMBL" id="JADCNM010000005">
    <property type="protein sequence ID" value="KAG0484059.1"/>
    <property type="molecule type" value="Genomic_DNA"/>
</dbReference>
<protein>
    <submittedName>
        <fullName evidence="1">Uncharacterized protein</fullName>
    </submittedName>
</protein>
<dbReference type="AlphaFoldDB" id="A0A835V1P2"/>
<evidence type="ECO:0000313" key="2">
    <source>
        <dbReference type="Proteomes" id="UP000639772"/>
    </source>
</evidence>
<dbReference type="Proteomes" id="UP000639772">
    <property type="component" value="Unassembled WGS sequence"/>
</dbReference>
<dbReference type="PANTHER" id="PTHR33983">
    <property type="entry name" value="OS07G0185900 PROTEIN"/>
    <property type="match status" value="1"/>
</dbReference>
<organism evidence="1 2">
    <name type="scientific">Vanilla planifolia</name>
    <name type="common">Vanilla</name>
    <dbReference type="NCBI Taxonomy" id="51239"/>
    <lineage>
        <taxon>Eukaryota</taxon>
        <taxon>Viridiplantae</taxon>
        <taxon>Streptophyta</taxon>
        <taxon>Embryophyta</taxon>
        <taxon>Tracheophyta</taxon>
        <taxon>Spermatophyta</taxon>
        <taxon>Magnoliopsida</taxon>
        <taxon>Liliopsida</taxon>
        <taxon>Asparagales</taxon>
        <taxon>Orchidaceae</taxon>
        <taxon>Vanilloideae</taxon>
        <taxon>Vanilleae</taxon>
        <taxon>Vanilla</taxon>
    </lineage>
</organism>